<feature type="transmembrane region" description="Helical" evidence="6">
    <location>
        <begin position="176"/>
        <end position="193"/>
    </location>
</feature>
<keyword evidence="8" id="KW-1185">Reference proteome</keyword>
<keyword evidence="2" id="KW-1003">Cell membrane</keyword>
<feature type="transmembrane region" description="Helical" evidence="6">
    <location>
        <begin position="118"/>
        <end position="137"/>
    </location>
</feature>
<dbReference type="GO" id="GO:0005886">
    <property type="term" value="C:plasma membrane"/>
    <property type="evidence" value="ECO:0007669"/>
    <property type="project" value="TreeGrafter"/>
</dbReference>
<dbReference type="HOGENOM" id="CLU_029423_0_1_7"/>
<dbReference type="InterPro" id="IPR044878">
    <property type="entry name" value="UbiA_sf"/>
</dbReference>
<dbReference type="Gene3D" id="1.10.357.140">
    <property type="entry name" value="UbiA prenyltransferase"/>
    <property type="match status" value="1"/>
</dbReference>
<feature type="transmembrane region" description="Helical" evidence="6">
    <location>
        <begin position="220"/>
        <end position="241"/>
    </location>
</feature>
<dbReference type="STRING" id="573370.DMR_44040"/>
<dbReference type="PANTHER" id="PTHR11048">
    <property type="entry name" value="PRENYLTRANSFERASES"/>
    <property type="match status" value="1"/>
</dbReference>
<proteinExistence type="predicted"/>
<dbReference type="AlphaFoldDB" id="C4XR15"/>
<evidence type="ECO:0000256" key="3">
    <source>
        <dbReference type="ARBA" id="ARBA00022692"/>
    </source>
</evidence>
<evidence type="ECO:0000256" key="5">
    <source>
        <dbReference type="ARBA" id="ARBA00023136"/>
    </source>
</evidence>
<comment type="subcellular location">
    <subcellularLocation>
        <location evidence="1">Membrane</location>
        <topology evidence="1">Multi-pass membrane protein</topology>
    </subcellularLocation>
</comment>
<dbReference type="CDD" id="cd13963">
    <property type="entry name" value="PT_UbiA_2"/>
    <property type="match status" value="1"/>
</dbReference>
<organism evidence="7 8">
    <name type="scientific">Solidesulfovibrio magneticus (strain ATCC 700980 / DSM 13731 / RS-1)</name>
    <name type="common">Desulfovibrio magneticus</name>
    <dbReference type="NCBI Taxonomy" id="573370"/>
    <lineage>
        <taxon>Bacteria</taxon>
        <taxon>Pseudomonadati</taxon>
        <taxon>Thermodesulfobacteriota</taxon>
        <taxon>Desulfovibrionia</taxon>
        <taxon>Desulfovibrionales</taxon>
        <taxon>Desulfovibrionaceae</taxon>
        <taxon>Solidesulfovibrio</taxon>
    </lineage>
</organism>
<keyword evidence="3 6" id="KW-0812">Transmembrane</keyword>
<name>C4XR15_SOLM1</name>
<feature type="transmembrane region" description="Helical" evidence="6">
    <location>
        <begin position="149"/>
        <end position="170"/>
    </location>
</feature>
<dbReference type="GO" id="GO:0016765">
    <property type="term" value="F:transferase activity, transferring alkyl or aryl (other than methyl) groups"/>
    <property type="evidence" value="ECO:0007669"/>
    <property type="project" value="InterPro"/>
</dbReference>
<feature type="transmembrane region" description="Helical" evidence="6">
    <location>
        <begin position="52"/>
        <end position="74"/>
    </location>
</feature>
<keyword evidence="4 6" id="KW-1133">Transmembrane helix</keyword>
<dbReference type="EMBL" id="AP010904">
    <property type="protein sequence ID" value="BAH77895.1"/>
    <property type="molecule type" value="Genomic_DNA"/>
</dbReference>
<sequence>MVRPPGEAGWSAMPKTTSRTAAYLKLARPHQYVKNAFVFLPLFFGWKLTDPAALWSACLAFAAFCLAASAVYVINDLKDVEEDRAHPTKRNRPLASGALTPAQGLRFAGALLGGASVLTLVLGSSGFAVILAGYLVINALYSFGLKHKALIDLACIAVGFVLRVFAGGVVTAVTPSHWIVLMTFLLALFLGFAKRRDDLLLSAAGCEKTRRSLDGYNLEFVSASMIIMAAVVIVSYILYTLSPEVIAKHGSDKLYLTAIFVILGVLRYLQITLVECKSGSPTLVLLRDGFIQASLGLWIVSFYLILYVERVRNP</sequence>
<dbReference type="NCBIfam" id="NF008978">
    <property type="entry name" value="PRK12324.1-4"/>
    <property type="match status" value="1"/>
</dbReference>
<dbReference type="eggNOG" id="COG0382">
    <property type="taxonomic scope" value="Bacteria"/>
</dbReference>
<dbReference type="KEGG" id="dma:DMR_44040"/>
<dbReference type="InterPro" id="IPR039653">
    <property type="entry name" value="Prenyltransferase"/>
</dbReference>
<dbReference type="InterPro" id="IPR000537">
    <property type="entry name" value="UbiA_prenyltransferase"/>
</dbReference>
<dbReference type="Proteomes" id="UP000009071">
    <property type="component" value="Chromosome"/>
</dbReference>
<feature type="transmembrane region" description="Helical" evidence="6">
    <location>
        <begin position="290"/>
        <end position="308"/>
    </location>
</feature>
<evidence type="ECO:0000313" key="7">
    <source>
        <dbReference type="EMBL" id="BAH77895.1"/>
    </source>
</evidence>
<gene>
    <name evidence="7" type="ordered locus">DMR_44040</name>
</gene>
<accession>C4XR15</accession>
<evidence type="ECO:0000313" key="8">
    <source>
        <dbReference type="Proteomes" id="UP000009071"/>
    </source>
</evidence>
<evidence type="ECO:0000256" key="2">
    <source>
        <dbReference type="ARBA" id="ARBA00022475"/>
    </source>
</evidence>
<dbReference type="PANTHER" id="PTHR11048:SF5">
    <property type="entry name" value="DECAPRENYL-PHOSPHATE PHOSPHORIBOSYLTRANSFERASE"/>
    <property type="match status" value="1"/>
</dbReference>
<feature type="transmembrane region" description="Helical" evidence="6">
    <location>
        <begin position="253"/>
        <end position="269"/>
    </location>
</feature>
<evidence type="ECO:0000256" key="6">
    <source>
        <dbReference type="SAM" id="Phobius"/>
    </source>
</evidence>
<protein>
    <submittedName>
        <fullName evidence="7">UbiA prenyltransferase family protein</fullName>
    </submittedName>
</protein>
<reference evidence="7 8" key="1">
    <citation type="journal article" date="2009" name="Genome Res.">
        <title>Whole genome sequence of Desulfovibrio magneticus strain RS-1 revealed common gene clusters in magnetotactic bacteria.</title>
        <authorList>
            <person name="Nakazawa H."/>
            <person name="Arakaki A."/>
            <person name="Narita-Yamada S."/>
            <person name="Yashiro I."/>
            <person name="Jinno K."/>
            <person name="Aoki N."/>
            <person name="Tsuruyama A."/>
            <person name="Okamura Y."/>
            <person name="Tanikawa S."/>
            <person name="Fujita N."/>
            <person name="Takeyama H."/>
            <person name="Matsunaga T."/>
        </authorList>
    </citation>
    <scope>NUCLEOTIDE SEQUENCE [LARGE SCALE GENOMIC DNA]</scope>
    <source>
        <strain evidence="8">ATCC 700980 / DSM 13731 / RS-1</strain>
    </source>
</reference>
<dbReference type="NCBIfam" id="NF008977">
    <property type="entry name" value="PRK12324.1-2"/>
    <property type="match status" value="1"/>
</dbReference>
<keyword evidence="5 6" id="KW-0472">Membrane</keyword>
<evidence type="ECO:0000256" key="4">
    <source>
        <dbReference type="ARBA" id="ARBA00022989"/>
    </source>
</evidence>
<dbReference type="GO" id="GO:0009247">
    <property type="term" value="P:glycolipid biosynthetic process"/>
    <property type="evidence" value="ECO:0007669"/>
    <property type="project" value="TreeGrafter"/>
</dbReference>
<dbReference type="Pfam" id="PF01040">
    <property type="entry name" value="UbiA"/>
    <property type="match status" value="1"/>
</dbReference>
<evidence type="ECO:0000256" key="1">
    <source>
        <dbReference type="ARBA" id="ARBA00004141"/>
    </source>
</evidence>